<evidence type="ECO:0000256" key="1">
    <source>
        <dbReference type="SAM" id="MobiDB-lite"/>
    </source>
</evidence>
<dbReference type="HOGENOM" id="CLU_105128_0_0_1"/>
<dbReference type="InParanoid" id="F4R7W2"/>
<dbReference type="RefSeq" id="XP_007405353.1">
    <property type="nucleotide sequence ID" value="XM_007405291.1"/>
</dbReference>
<dbReference type="KEGG" id="mlr:MELLADRAFT_102314"/>
<keyword evidence="3" id="KW-1185">Reference proteome</keyword>
<organism evidence="3">
    <name type="scientific">Melampsora larici-populina (strain 98AG31 / pathotype 3-4-7)</name>
    <name type="common">Poplar leaf rust fungus</name>
    <dbReference type="NCBI Taxonomy" id="747676"/>
    <lineage>
        <taxon>Eukaryota</taxon>
        <taxon>Fungi</taxon>
        <taxon>Dikarya</taxon>
        <taxon>Basidiomycota</taxon>
        <taxon>Pucciniomycotina</taxon>
        <taxon>Pucciniomycetes</taxon>
        <taxon>Pucciniales</taxon>
        <taxon>Melampsoraceae</taxon>
        <taxon>Melampsora</taxon>
    </lineage>
</organism>
<dbReference type="AlphaFoldDB" id="F4R7W2"/>
<dbReference type="EMBL" id="GL883092">
    <property type="protein sequence ID" value="EGG11718.1"/>
    <property type="molecule type" value="Genomic_DNA"/>
</dbReference>
<dbReference type="Proteomes" id="UP000001072">
    <property type="component" value="Unassembled WGS sequence"/>
</dbReference>
<evidence type="ECO:0000313" key="2">
    <source>
        <dbReference type="EMBL" id="EGG11718.1"/>
    </source>
</evidence>
<proteinExistence type="predicted"/>
<dbReference type="OrthoDB" id="2507096at2759"/>
<accession>F4R7W2</accession>
<name>F4R7W2_MELLP</name>
<reference evidence="3" key="1">
    <citation type="journal article" date="2011" name="Proc. Natl. Acad. Sci. U.S.A.">
        <title>Obligate biotrophy features unraveled by the genomic analysis of rust fungi.</title>
        <authorList>
            <person name="Duplessis S."/>
            <person name="Cuomo C.A."/>
            <person name="Lin Y.-C."/>
            <person name="Aerts A."/>
            <person name="Tisserant E."/>
            <person name="Veneault-Fourrey C."/>
            <person name="Joly D.L."/>
            <person name="Hacquard S."/>
            <person name="Amselem J."/>
            <person name="Cantarel B.L."/>
            <person name="Chiu R."/>
            <person name="Coutinho P.M."/>
            <person name="Feau N."/>
            <person name="Field M."/>
            <person name="Frey P."/>
            <person name="Gelhaye E."/>
            <person name="Goldberg J."/>
            <person name="Grabherr M.G."/>
            <person name="Kodira C.D."/>
            <person name="Kohler A."/>
            <person name="Kuees U."/>
            <person name="Lindquist E.A."/>
            <person name="Lucas S.M."/>
            <person name="Mago R."/>
            <person name="Mauceli E."/>
            <person name="Morin E."/>
            <person name="Murat C."/>
            <person name="Pangilinan J.L."/>
            <person name="Park R."/>
            <person name="Pearson M."/>
            <person name="Quesneville H."/>
            <person name="Rouhier N."/>
            <person name="Sakthikumar S."/>
            <person name="Salamov A.A."/>
            <person name="Schmutz J."/>
            <person name="Selles B."/>
            <person name="Shapiro H."/>
            <person name="Tanguay P."/>
            <person name="Tuskan G.A."/>
            <person name="Henrissat B."/>
            <person name="Van de Peer Y."/>
            <person name="Rouze P."/>
            <person name="Ellis J.G."/>
            <person name="Dodds P.N."/>
            <person name="Schein J.E."/>
            <person name="Zhong S."/>
            <person name="Hamelin R.C."/>
            <person name="Grigoriev I.V."/>
            <person name="Szabo L.J."/>
            <person name="Martin F."/>
        </authorList>
    </citation>
    <scope>NUCLEOTIDE SEQUENCE [LARGE SCALE GENOMIC DNA]</scope>
    <source>
        <strain evidence="3">98AG31 / pathotype 3-4-7</strain>
    </source>
</reference>
<gene>
    <name evidence="2" type="ORF">MELLADRAFT_102314</name>
</gene>
<dbReference type="VEuPathDB" id="FungiDB:MELLADRAFT_102314"/>
<sequence>MKTEVQRPHLLPESDPGHEFVCYKSISLPDGQSLRALDFVVLKDQSTVAQVQSLWIPTGKAPIKAVVILKQCNRGRLVPFYGMREVLVTEHQYTRSVRDMFAILNVQHNCRKGLCTVTMSNTKKFEHKICDVLVSGITHAKTNSDIINSAAHYSGELHRKISKLNLAPVTPPQWNKTITKGRGVWNDAPKGNKKQKTDDGPLSTESNLEI</sequence>
<feature type="region of interest" description="Disordered" evidence="1">
    <location>
        <begin position="177"/>
        <end position="210"/>
    </location>
</feature>
<dbReference type="GeneID" id="18921634"/>
<evidence type="ECO:0000313" key="3">
    <source>
        <dbReference type="Proteomes" id="UP000001072"/>
    </source>
</evidence>
<protein>
    <submittedName>
        <fullName evidence="2">Uncharacterized protein</fullName>
    </submittedName>
</protein>